<dbReference type="GO" id="GO:0016787">
    <property type="term" value="F:hydrolase activity"/>
    <property type="evidence" value="ECO:0007669"/>
    <property type="project" value="UniProtKB-UniRule"/>
</dbReference>
<dbReference type="CDD" id="cd17932">
    <property type="entry name" value="DEXQc_UvrD"/>
    <property type="match status" value="1"/>
</dbReference>
<evidence type="ECO:0000256" key="11">
    <source>
        <dbReference type="PROSITE-ProRule" id="PRU00560"/>
    </source>
</evidence>
<evidence type="ECO:0000256" key="1">
    <source>
        <dbReference type="ARBA" id="ARBA00009922"/>
    </source>
</evidence>
<dbReference type="GO" id="GO:0005829">
    <property type="term" value="C:cytosol"/>
    <property type="evidence" value="ECO:0007669"/>
    <property type="project" value="TreeGrafter"/>
</dbReference>
<dbReference type="RefSeq" id="WP_118642518.1">
    <property type="nucleotide sequence ID" value="NZ_CP060635.1"/>
</dbReference>
<accession>A0A7G9GHW8</accession>
<name>A0A7G9GHW8_9FIRM</name>
<evidence type="ECO:0000256" key="9">
    <source>
        <dbReference type="ARBA" id="ARBA00034808"/>
    </source>
</evidence>
<evidence type="ECO:0000256" key="5">
    <source>
        <dbReference type="ARBA" id="ARBA00022840"/>
    </source>
</evidence>
<evidence type="ECO:0000256" key="4">
    <source>
        <dbReference type="ARBA" id="ARBA00022806"/>
    </source>
</evidence>
<proteinExistence type="inferred from homology"/>
<dbReference type="CDD" id="cd18807">
    <property type="entry name" value="SF1_C_UvrD"/>
    <property type="match status" value="1"/>
</dbReference>
<keyword evidence="4 11" id="KW-0347">Helicase</keyword>
<dbReference type="InterPro" id="IPR000212">
    <property type="entry name" value="DNA_helicase_UvrD/REP"/>
</dbReference>
<dbReference type="EC" id="5.6.2.4" evidence="9"/>
<evidence type="ECO:0000256" key="10">
    <source>
        <dbReference type="ARBA" id="ARBA00048988"/>
    </source>
</evidence>
<dbReference type="GO" id="GO:0000725">
    <property type="term" value="P:recombinational repair"/>
    <property type="evidence" value="ECO:0007669"/>
    <property type="project" value="TreeGrafter"/>
</dbReference>
<dbReference type="Gene3D" id="1.10.10.160">
    <property type="match status" value="1"/>
</dbReference>
<dbReference type="AlphaFoldDB" id="A0A7G9GHW8"/>
<dbReference type="InterPro" id="IPR013986">
    <property type="entry name" value="DExx_box_DNA_helicase_dom_sf"/>
</dbReference>
<feature type="binding site" evidence="11">
    <location>
        <begin position="22"/>
        <end position="29"/>
    </location>
    <ligand>
        <name>ATP</name>
        <dbReference type="ChEBI" id="CHEBI:30616"/>
    </ligand>
</feature>
<keyword evidence="2 11" id="KW-0547">Nucleotide-binding</keyword>
<organism evidence="14 15">
    <name type="scientific">Wansuia hejianensis</name>
    <dbReference type="NCBI Taxonomy" id="2763667"/>
    <lineage>
        <taxon>Bacteria</taxon>
        <taxon>Bacillati</taxon>
        <taxon>Bacillota</taxon>
        <taxon>Clostridia</taxon>
        <taxon>Lachnospirales</taxon>
        <taxon>Lachnospiraceae</taxon>
        <taxon>Wansuia</taxon>
    </lineage>
</organism>
<evidence type="ECO:0000256" key="8">
    <source>
        <dbReference type="ARBA" id="ARBA00034617"/>
    </source>
</evidence>
<dbReference type="Proteomes" id="UP000515860">
    <property type="component" value="Chromosome"/>
</dbReference>
<comment type="catalytic activity">
    <reaction evidence="8">
        <text>Couples ATP hydrolysis with the unwinding of duplex DNA by translocating in the 3'-5' direction.</text>
        <dbReference type="EC" id="5.6.2.4"/>
    </reaction>
</comment>
<dbReference type="PROSITE" id="PS51198">
    <property type="entry name" value="UVRD_HELICASE_ATP_BIND"/>
    <property type="match status" value="1"/>
</dbReference>
<keyword evidence="5 11" id="KW-0067">ATP-binding</keyword>
<comment type="catalytic activity">
    <reaction evidence="10">
        <text>ATP + H2O = ADP + phosphate + H(+)</text>
        <dbReference type="Rhea" id="RHEA:13065"/>
        <dbReference type="ChEBI" id="CHEBI:15377"/>
        <dbReference type="ChEBI" id="CHEBI:15378"/>
        <dbReference type="ChEBI" id="CHEBI:30616"/>
        <dbReference type="ChEBI" id="CHEBI:43474"/>
        <dbReference type="ChEBI" id="CHEBI:456216"/>
        <dbReference type="EC" id="5.6.2.4"/>
    </reaction>
</comment>
<dbReference type="Pfam" id="PF00580">
    <property type="entry name" value="UvrD-helicase"/>
    <property type="match status" value="1"/>
</dbReference>
<evidence type="ECO:0000256" key="7">
    <source>
        <dbReference type="ARBA" id="ARBA00023235"/>
    </source>
</evidence>
<keyword evidence="6" id="KW-0238">DNA-binding</keyword>
<sequence length="609" mass="70377">MHYNQAQKQAIEHGEGPMLVLAGPGSGKTAVITGRLCRLMQNGISPSSILVVTFTRTAAAEMKGRFLSQMGISSTQATFGTFHGVFYGILRHAYHISGQNIISEEQKNKLLREITGHCYSGAESEADLPASVSREISTVKSARMDISHFYSTVLPQEVFRNIYREYELWMKENKKLDFDDIMIWCHRLFTRRPDVLELWQQKFQYLLVDEFQDISPLQYDIVKMLAEPEHNLFIVGDDDQSIYRFRGANPEIMLGFPKDYPSAAVVALETNYRSTPQILECAGRLIVENKKRFPKKIRADRENGSPVEFRLFGHVREETAQLAANIRKAAAEGMPYREMAVLFRTNTGCRSAVEQLMAWQIPFRAGDVIPCLYDHWIARNVMTYLQIAAGSRKRGDFLQICNRPNRYLSRDAFYEPAVSFEHLYQYYGDKEWMCERVERLEADLKALSCLAPYGAVQYIRRGIGYEGYVKEYALSRNIPEEELIQILDELSESARGFSSLEVWQEHIAAYREQLQRRSRREPEKEGVMISTLHASKGMEYDSVYILDVNEGVIPYHKAVLDADLEEERRMLYVGMTRARKKLYLYAVKERYEKKTEVSRFVSDIFPEIR</sequence>
<evidence type="ECO:0000259" key="12">
    <source>
        <dbReference type="PROSITE" id="PS51198"/>
    </source>
</evidence>
<dbReference type="Gene3D" id="1.10.486.10">
    <property type="entry name" value="PCRA, domain 4"/>
    <property type="match status" value="1"/>
</dbReference>
<feature type="domain" description="UvrD-like helicase C-terminal" evidence="13">
    <location>
        <begin position="276"/>
        <end position="537"/>
    </location>
</feature>
<reference evidence="14 15" key="1">
    <citation type="submission" date="2020-08" db="EMBL/GenBank/DDBJ databases">
        <authorList>
            <person name="Liu C."/>
            <person name="Sun Q."/>
        </authorList>
    </citation>
    <scope>NUCLEOTIDE SEQUENCE [LARGE SCALE GENOMIC DNA]</scope>
    <source>
        <strain evidence="14 15">NSJ-29</strain>
    </source>
</reference>
<dbReference type="PANTHER" id="PTHR11070:SF2">
    <property type="entry name" value="ATP-DEPENDENT DNA HELICASE SRS2"/>
    <property type="match status" value="1"/>
</dbReference>
<dbReference type="PROSITE" id="PS51217">
    <property type="entry name" value="UVRD_HELICASE_CTER"/>
    <property type="match status" value="1"/>
</dbReference>
<dbReference type="SUPFAM" id="SSF52540">
    <property type="entry name" value="P-loop containing nucleoside triphosphate hydrolases"/>
    <property type="match status" value="1"/>
</dbReference>
<evidence type="ECO:0000313" key="14">
    <source>
        <dbReference type="EMBL" id="QNM10400.1"/>
    </source>
</evidence>
<dbReference type="EMBL" id="CP060635">
    <property type="protein sequence ID" value="QNM10400.1"/>
    <property type="molecule type" value="Genomic_DNA"/>
</dbReference>
<keyword evidence="7" id="KW-0413">Isomerase</keyword>
<comment type="similarity">
    <text evidence="1">Belongs to the helicase family. UvrD subfamily.</text>
</comment>
<keyword evidence="15" id="KW-1185">Reference proteome</keyword>
<evidence type="ECO:0000256" key="6">
    <source>
        <dbReference type="ARBA" id="ARBA00023125"/>
    </source>
</evidence>
<dbReference type="InterPro" id="IPR027417">
    <property type="entry name" value="P-loop_NTPase"/>
</dbReference>
<evidence type="ECO:0000256" key="2">
    <source>
        <dbReference type="ARBA" id="ARBA00022741"/>
    </source>
</evidence>
<dbReference type="GO" id="GO:0003677">
    <property type="term" value="F:DNA binding"/>
    <property type="evidence" value="ECO:0007669"/>
    <property type="project" value="UniProtKB-KW"/>
</dbReference>
<evidence type="ECO:0000313" key="15">
    <source>
        <dbReference type="Proteomes" id="UP000515860"/>
    </source>
</evidence>
<dbReference type="GO" id="GO:0033202">
    <property type="term" value="C:DNA helicase complex"/>
    <property type="evidence" value="ECO:0007669"/>
    <property type="project" value="TreeGrafter"/>
</dbReference>
<dbReference type="Pfam" id="PF13361">
    <property type="entry name" value="UvrD_C"/>
    <property type="match status" value="2"/>
</dbReference>
<dbReference type="PANTHER" id="PTHR11070">
    <property type="entry name" value="UVRD / RECB / PCRA DNA HELICASE FAMILY MEMBER"/>
    <property type="match status" value="1"/>
</dbReference>
<keyword evidence="3 11" id="KW-0378">Hydrolase</keyword>
<evidence type="ECO:0000256" key="3">
    <source>
        <dbReference type="ARBA" id="ARBA00022801"/>
    </source>
</evidence>
<protein>
    <recommendedName>
        <fullName evidence="9">DNA 3'-5' helicase</fullName>
        <ecNumber evidence="9">5.6.2.4</ecNumber>
    </recommendedName>
</protein>
<feature type="domain" description="UvrD-like helicase ATP-binding" evidence="12">
    <location>
        <begin position="1"/>
        <end position="275"/>
    </location>
</feature>
<dbReference type="InterPro" id="IPR014016">
    <property type="entry name" value="UvrD-like_ATP-bd"/>
</dbReference>
<dbReference type="InterPro" id="IPR014017">
    <property type="entry name" value="DNA_helicase_UvrD-like_C"/>
</dbReference>
<dbReference type="KEGG" id="whj:H9Q79_02355"/>
<evidence type="ECO:0000259" key="13">
    <source>
        <dbReference type="PROSITE" id="PS51217"/>
    </source>
</evidence>
<dbReference type="GO" id="GO:0043138">
    <property type="term" value="F:3'-5' DNA helicase activity"/>
    <property type="evidence" value="ECO:0007669"/>
    <property type="project" value="UniProtKB-EC"/>
</dbReference>
<dbReference type="GO" id="GO:0005524">
    <property type="term" value="F:ATP binding"/>
    <property type="evidence" value="ECO:0007669"/>
    <property type="project" value="UniProtKB-UniRule"/>
</dbReference>
<dbReference type="Gene3D" id="3.40.50.300">
    <property type="entry name" value="P-loop containing nucleotide triphosphate hydrolases"/>
    <property type="match status" value="2"/>
</dbReference>
<gene>
    <name evidence="14" type="ORF">H9Q79_02355</name>
</gene>